<protein>
    <recommendedName>
        <fullName evidence="1">DUF5683 domain-containing protein</fullName>
    </recommendedName>
</protein>
<feature type="domain" description="DUF5683" evidence="1">
    <location>
        <begin position="169"/>
        <end position="277"/>
    </location>
</feature>
<dbReference type="InterPro" id="IPR043738">
    <property type="entry name" value="DUF5683"/>
</dbReference>
<gene>
    <name evidence="2" type="ORF">METZ01_LOCUS214752</name>
</gene>
<dbReference type="Gene3D" id="3.40.50.10610">
    <property type="entry name" value="ABC-type transport auxiliary lipoprotein component"/>
    <property type="match status" value="1"/>
</dbReference>
<evidence type="ECO:0000259" key="1">
    <source>
        <dbReference type="Pfam" id="PF18935"/>
    </source>
</evidence>
<dbReference type="InterPro" id="IPR014094">
    <property type="entry name" value="LpoB"/>
</dbReference>
<evidence type="ECO:0000313" key="2">
    <source>
        <dbReference type="EMBL" id="SVB61898.1"/>
    </source>
</evidence>
<dbReference type="Pfam" id="PF18935">
    <property type="entry name" value="DUF5683"/>
    <property type="match status" value="1"/>
</dbReference>
<proteinExistence type="predicted"/>
<dbReference type="Pfam" id="PF13036">
    <property type="entry name" value="LpoB"/>
    <property type="match status" value="1"/>
</dbReference>
<sequence length="312" mass="33867">LTLSNITAQESKTTLAVLDFEGRGINTLEAATLTDRFTSEIGKTESMVLVDRTMVEEILKEQGFQQSGCTTDECAVEVGAMLGVQFMISGAIGKLGDTFTIDAKMVSVESGASVETRNVTYIGKVDGLVTEIELLAWDIMNLEAPEALKEKKRLGAEAFFAAQAKQKTRTGALLRSMAVPGFGQYYAGKKLMAAGILVSELAVLGLYASANSAYTTATDDFNNYQNLYNTEKDPVMIADYRSKVNSSHDDIKSNKDLMNQMAMAAGGIWALNVIHAFLIKPDNVTASKEPLLRLAYDPQTKSPQLRFSIALD</sequence>
<reference evidence="2" key="1">
    <citation type="submission" date="2018-05" db="EMBL/GenBank/DDBJ databases">
        <authorList>
            <person name="Lanie J.A."/>
            <person name="Ng W.-L."/>
            <person name="Kazmierczak K.M."/>
            <person name="Andrzejewski T.M."/>
            <person name="Davidsen T.M."/>
            <person name="Wayne K.J."/>
            <person name="Tettelin H."/>
            <person name="Glass J.I."/>
            <person name="Rusch D."/>
            <person name="Podicherti R."/>
            <person name="Tsui H.-C.T."/>
            <person name="Winkler M.E."/>
        </authorList>
    </citation>
    <scope>NUCLEOTIDE SEQUENCE</scope>
</reference>
<feature type="non-terminal residue" evidence="2">
    <location>
        <position position="1"/>
    </location>
</feature>
<accession>A0A382FFN5</accession>
<name>A0A382FFN5_9ZZZZ</name>
<organism evidence="2">
    <name type="scientific">marine metagenome</name>
    <dbReference type="NCBI Taxonomy" id="408172"/>
    <lineage>
        <taxon>unclassified sequences</taxon>
        <taxon>metagenomes</taxon>
        <taxon>ecological metagenomes</taxon>
    </lineage>
</organism>
<dbReference type="EMBL" id="UINC01049751">
    <property type="protein sequence ID" value="SVB61898.1"/>
    <property type="molecule type" value="Genomic_DNA"/>
</dbReference>
<dbReference type="AlphaFoldDB" id="A0A382FFN5"/>